<evidence type="ECO:0000313" key="5">
    <source>
        <dbReference type="EMBL" id="SVA20697.1"/>
    </source>
</evidence>
<dbReference type="PANTHER" id="PTHR42693:SF53">
    <property type="entry name" value="ENDO-4-O-SULFATASE"/>
    <property type="match status" value="1"/>
</dbReference>
<evidence type="ECO:0000256" key="1">
    <source>
        <dbReference type="ARBA" id="ARBA00008779"/>
    </source>
</evidence>
<protein>
    <recommendedName>
        <fullName evidence="4">Sulfatase N-terminal domain-containing protein</fullName>
    </recommendedName>
</protein>
<gene>
    <name evidence="5" type="ORF">METZ01_LOCUS73551</name>
</gene>
<dbReference type="AlphaFoldDB" id="A0A381U0A5"/>
<sequence length="491" mass="54921">MQNIKRRDFLKAMGVGGAAIALSGFDLSIGKLQKHQKPNILFIMADDLGKEWISCYGAEGIETPNIDKLAAGGMRFENVYCMPQCTPTRATLLTGQYPYNNGWVNHWDVPRWGAGCHFDWNHNTTFAKVMKTAGYKTAAAGKWQVNDFRVTPDAMEKHGFDDWCMWTGYETGVDASAERYWDAYLNTREGSKTYEGQFGEDVFTDFLIDFMKKNKDEPMMMYYPMALPHPPLTTTPNEPDVEGKKETMAAMVRYVDTLAGKLVSAIDELGIRENTIIIWTTDNGTVKNFRNKMDGREVRGGKATTFESGINAPFIVNAPGIVPAGVVSDALSDFTDLLPTFAELGGAELPENWKLDGKSIASHLVGNSNDSEREWIMAMGGHPAKLTERGVEPMLEYRDRVIRDKQYKLFVGKDRQPEKLIDLHADPDEKIDLLSSADVNVIAAKNKLIAAVASFPEKDARPKYDPTPAQPWDKTPKSMNDFNKAYNPEKP</sequence>
<dbReference type="GO" id="GO:0004065">
    <property type="term" value="F:arylsulfatase activity"/>
    <property type="evidence" value="ECO:0007669"/>
    <property type="project" value="TreeGrafter"/>
</dbReference>
<feature type="domain" description="Sulfatase N-terminal" evidence="4">
    <location>
        <begin position="38"/>
        <end position="346"/>
    </location>
</feature>
<dbReference type="InterPro" id="IPR006311">
    <property type="entry name" value="TAT_signal"/>
</dbReference>
<dbReference type="InterPro" id="IPR019546">
    <property type="entry name" value="TAT_signal_bac_arc"/>
</dbReference>
<evidence type="ECO:0000256" key="2">
    <source>
        <dbReference type="ARBA" id="ARBA00022801"/>
    </source>
</evidence>
<dbReference type="PANTHER" id="PTHR42693">
    <property type="entry name" value="ARYLSULFATASE FAMILY MEMBER"/>
    <property type="match status" value="1"/>
</dbReference>
<comment type="similarity">
    <text evidence="1">Belongs to the sulfatase family.</text>
</comment>
<accession>A0A381U0A5</accession>
<dbReference type="CDD" id="cd16151">
    <property type="entry name" value="sulfatase_like"/>
    <property type="match status" value="1"/>
</dbReference>
<organism evidence="5">
    <name type="scientific">marine metagenome</name>
    <dbReference type="NCBI Taxonomy" id="408172"/>
    <lineage>
        <taxon>unclassified sequences</taxon>
        <taxon>metagenomes</taxon>
        <taxon>ecological metagenomes</taxon>
    </lineage>
</organism>
<dbReference type="NCBIfam" id="TIGR01409">
    <property type="entry name" value="TAT_signal_seq"/>
    <property type="match status" value="1"/>
</dbReference>
<dbReference type="Pfam" id="PF00884">
    <property type="entry name" value="Sulfatase"/>
    <property type="match status" value="1"/>
</dbReference>
<feature type="region of interest" description="Disordered" evidence="3">
    <location>
        <begin position="456"/>
        <end position="491"/>
    </location>
</feature>
<dbReference type="InterPro" id="IPR050738">
    <property type="entry name" value="Sulfatase"/>
</dbReference>
<proteinExistence type="inferred from homology"/>
<dbReference type="PROSITE" id="PS51318">
    <property type="entry name" value="TAT"/>
    <property type="match status" value="1"/>
</dbReference>
<keyword evidence="2" id="KW-0378">Hydrolase</keyword>
<dbReference type="InterPro" id="IPR017850">
    <property type="entry name" value="Alkaline_phosphatase_core_sf"/>
</dbReference>
<evidence type="ECO:0000259" key="4">
    <source>
        <dbReference type="Pfam" id="PF00884"/>
    </source>
</evidence>
<dbReference type="Gene3D" id="3.40.720.10">
    <property type="entry name" value="Alkaline Phosphatase, subunit A"/>
    <property type="match status" value="2"/>
</dbReference>
<dbReference type="InterPro" id="IPR000917">
    <property type="entry name" value="Sulfatase_N"/>
</dbReference>
<dbReference type="SUPFAM" id="SSF53649">
    <property type="entry name" value="Alkaline phosphatase-like"/>
    <property type="match status" value="1"/>
</dbReference>
<dbReference type="EMBL" id="UINC01005340">
    <property type="protein sequence ID" value="SVA20697.1"/>
    <property type="molecule type" value="Genomic_DNA"/>
</dbReference>
<dbReference type="Pfam" id="PF10518">
    <property type="entry name" value="TAT_signal"/>
    <property type="match status" value="1"/>
</dbReference>
<reference evidence="5" key="1">
    <citation type="submission" date="2018-05" db="EMBL/GenBank/DDBJ databases">
        <authorList>
            <person name="Lanie J.A."/>
            <person name="Ng W.-L."/>
            <person name="Kazmierczak K.M."/>
            <person name="Andrzejewski T.M."/>
            <person name="Davidsen T.M."/>
            <person name="Wayne K.J."/>
            <person name="Tettelin H."/>
            <person name="Glass J.I."/>
            <person name="Rusch D."/>
            <person name="Podicherti R."/>
            <person name="Tsui H.-C.T."/>
            <person name="Winkler M.E."/>
        </authorList>
    </citation>
    <scope>NUCLEOTIDE SEQUENCE</scope>
</reference>
<evidence type="ECO:0000256" key="3">
    <source>
        <dbReference type="SAM" id="MobiDB-lite"/>
    </source>
</evidence>
<name>A0A381U0A5_9ZZZZ</name>